<comment type="catalytic activity">
    <reaction evidence="7">
        <text>a peptidoglycan chain = a peptidoglycan chain with N-acetyl-1,6-anhydromuramyl-[peptide] at the reducing end + a peptidoglycan chain with N-acetylglucosamine at the non-reducing end.</text>
        <dbReference type="EC" id="4.2.2.29"/>
    </reaction>
</comment>
<organism evidence="8 9">
    <name type="scientific">Bifidobacterium miconis</name>
    <dbReference type="NCBI Taxonomy" id="2834435"/>
    <lineage>
        <taxon>Bacteria</taxon>
        <taxon>Bacillati</taxon>
        <taxon>Actinomycetota</taxon>
        <taxon>Actinomycetes</taxon>
        <taxon>Bifidobacteriales</taxon>
        <taxon>Bifidobacteriaceae</taxon>
        <taxon>Bifidobacterium</taxon>
    </lineage>
</organism>
<dbReference type="HAMAP" id="MF_02065">
    <property type="entry name" value="MltG"/>
    <property type="match status" value="1"/>
</dbReference>
<dbReference type="EC" id="4.2.2.29" evidence="7"/>
<comment type="function">
    <text evidence="7">Functions as a peptidoglycan terminase that cleaves nascent peptidoglycan strands endolytically to terminate their elongation.</text>
</comment>
<reference evidence="8 9" key="1">
    <citation type="submission" date="2021-05" db="EMBL/GenBank/DDBJ databases">
        <title>Phylogenetic classification of ten novel species belonging to the genus Bifidobacterium comprising B. colchicus sp. nov., B. abeli sp. nov., B. bicoloris sp. nov., B. guerezis sp. nov., B. rosaliae sp. nov., B. santillanensis sp. nov., B. argentati sp. nov., B. amazzoni sp. nov., B. pluviali sp. nov., and B. pinnaculum sp. nov.</title>
        <authorList>
            <person name="Lugli G.A."/>
            <person name="Ruiz Garcia L."/>
            <person name="Margolles A."/>
            <person name="Ventura M."/>
        </authorList>
    </citation>
    <scope>NUCLEOTIDE SEQUENCE [LARGE SCALE GENOMIC DNA]</scope>
    <source>
        <strain evidence="8 9">82T10</strain>
    </source>
</reference>
<evidence type="ECO:0000256" key="6">
    <source>
        <dbReference type="ARBA" id="ARBA00023316"/>
    </source>
</evidence>
<name>A0ABS6WBV3_9BIFI</name>
<keyword evidence="1 7" id="KW-1003">Cell membrane</keyword>
<evidence type="ECO:0000256" key="5">
    <source>
        <dbReference type="ARBA" id="ARBA00023239"/>
    </source>
</evidence>
<dbReference type="NCBIfam" id="TIGR00247">
    <property type="entry name" value="endolytic transglycosylase MltG"/>
    <property type="match status" value="1"/>
</dbReference>
<accession>A0ABS6WBV3</accession>
<keyword evidence="9" id="KW-1185">Reference proteome</keyword>
<dbReference type="Pfam" id="PF02618">
    <property type="entry name" value="YceG"/>
    <property type="match status" value="1"/>
</dbReference>
<evidence type="ECO:0000256" key="4">
    <source>
        <dbReference type="ARBA" id="ARBA00023136"/>
    </source>
</evidence>
<comment type="similarity">
    <text evidence="7">Belongs to the transglycosylase MltG family.</text>
</comment>
<evidence type="ECO:0000256" key="3">
    <source>
        <dbReference type="ARBA" id="ARBA00022989"/>
    </source>
</evidence>
<keyword evidence="5 7" id="KW-0456">Lyase</keyword>
<keyword evidence="2 7" id="KW-0812">Transmembrane</keyword>
<feature type="site" description="Important for catalytic activity" evidence="7">
    <location>
        <position position="245"/>
    </location>
</feature>
<comment type="caution">
    <text evidence="8">The sequence shown here is derived from an EMBL/GenBank/DDBJ whole genome shotgun (WGS) entry which is preliminary data.</text>
</comment>
<dbReference type="Proteomes" id="UP000700815">
    <property type="component" value="Unassembled WGS sequence"/>
</dbReference>
<dbReference type="InterPro" id="IPR003770">
    <property type="entry name" value="MLTG-like"/>
</dbReference>
<dbReference type="EMBL" id="JAHBBH010000001">
    <property type="protein sequence ID" value="MBW3091442.1"/>
    <property type="molecule type" value="Genomic_DNA"/>
</dbReference>
<keyword evidence="3 7" id="KW-1133">Transmembrane helix</keyword>
<proteinExistence type="inferred from homology"/>
<evidence type="ECO:0000256" key="7">
    <source>
        <dbReference type="HAMAP-Rule" id="MF_02065"/>
    </source>
</evidence>
<sequence>MPPQPPASRSEMRRRRERIRRRRLITAVAAVVVIVLVVALGVTGMGKLKAWRDARNGSNVTVVQDYSGPGDEDVTFTVSSGQGAGEIAENLVKADIVKSASAFTNAVAAADATLYPGSFALKTHMKASDVVAILSDQSKASGFLEVKPGERLSDVIANASALDGFDAAAFKSLLEGDGSGILPSEAGGSFEGWLEPGVYNVQDRKAADVAKDMVEARIAKLDELGVPSGSKREDILKIASIAEAEVNSEEYYAKVTRVIDNRIEQGMTLGMDTTVAYGLGIKASELTDAQLADDSNPYNTRVHTGLTPTPISNPGDNAIKAALNPEEGDWLFFVTVNLKTGETKFTTGSLDQQNAQFEQYVKEYKTNNDNAN</sequence>
<evidence type="ECO:0000313" key="9">
    <source>
        <dbReference type="Proteomes" id="UP000700815"/>
    </source>
</evidence>
<dbReference type="PANTHER" id="PTHR30518:SF2">
    <property type="entry name" value="ENDOLYTIC MUREIN TRANSGLYCOSYLASE"/>
    <property type="match status" value="1"/>
</dbReference>
<dbReference type="PANTHER" id="PTHR30518">
    <property type="entry name" value="ENDOLYTIC MUREIN TRANSGLYCOSYLASE"/>
    <property type="match status" value="1"/>
</dbReference>
<gene>
    <name evidence="7 8" type="primary">mltG</name>
    <name evidence="8" type="ORF">KIH79_00435</name>
</gene>
<protein>
    <recommendedName>
        <fullName evidence="7">Endolytic murein transglycosylase</fullName>
        <ecNumber evidence="7">4.2.2.29</ecNumber>
    </recommendedName>
    <alternativeName>
        <fullName evidence="7">Peptidoglycan lytic transglycosylase</fullName>
    </alternativeName>
    <alternativeName>
        <fullName evidence="7">Peptidoglycan polymerization terminase</fullName>
    </alternativeName>
</protein>
<evidence type="ECO:0000256" key="1">
    <source>
        <dbReference type="ARBA" id="ARBA00022475"/>
    </source>
</evidence>
<evidence type="ECO:0000256" key="2">
    <source>
        <dbReference type="ARBA" id="ARBA00022692"/>
    </source>
</evidence>
<evidence type="ECO:0000313" key="8">
    <source>
        <dbReference type="EMBL" id="MBW3091442.1"/>
    </source>
</evidence>
<keyword evidence="6 7" id="KW-0961">Cell wall biogenesis/degradation</keyword>
<keyword evidence="4 7" id="KW-0472">Membrane</keyword>